<gene>
    <name evidence="11" type="primary">mrpD</name>
    <name evidence="11" type="synonym">mnhD</name>
    <name evidence="11" type="ordered locus">RER_15010</name>
</gene>
<evidence type="ECO:0000256" key="5">
    <source>
        <dbReference type="ARBA" id="ARBA00022989"/>
    </source>
</evidence>
<sequence>MTISDNLMGALAPLPVLIPMLAAAATLVVGRRPRFQRVITLIALIGVVAVSGLLLYLADRDGTTAVQVGGWDSPIGITLVVDRLSAMMLVVSSVVLLAVMIYAIGQGIRDGSEAQPVSIFLPTYLALTAGISNAFLAGDLFNLYVGFEVLLAASFVLLTLGASADRVRAGVSYVMVSMVSSLIFLAGIAFAYAATGTLNMADMALRFDNIPPGTRTAIFAVLLVAFGIKAAVFPLSAWLPDSYPTAPAPITAVFAGLLTKVGVYAIIRAHSLLFPQGELDNVLMVCGLLTMVVGIMGAIAQSDIKRLLSFTLVSHIGYMIFGIALSTTSGLSGAIYYVAHHIIVQTTLFLVVGLIERQAGSSSLRRLGGLAAASPILAIVFLIPALNLGGIPPFSGFIGKVALLQAGAADASALAWILVAGGTITSLLTLYAVARVWTKAFWRARADAPEGDLADVSPSALIDESEEDIAFVDREDVGKIPVFMLIPTVGLVIVGLALTVFAGRIIDISDRAAKDLQDRSIYIDAVLGNHRPVPVDEAPVAADDPAVAPSTDAPNSDVPNTDVPNTDAPNTEEAPR</sequence>
<dbReference type="InterPro" id="IPR050586">
    <property type="entry name" value="CPA3_Na-H_Antiporter_D"/>
</dbReference>
<keyword evidence="5 9" id="KW-1133">Transmembrane helix</keyword>
<evidence type="ECO:0000256" key="1">
    <source>
        <dbReference type="ARBA" id="ARBA00004651"/>
    </source>
</evidence>
<dbReference type="EMBL" id="AP008957">
    <property type="protein sequence ID" value="BAH32209.1"/>
    <property type="molecule type" value="Genomic_DNA"/>
</dbReference>
<evidence type="ECO:0000256" key="8">
    <source>
        <dbReference type="SAM" id="MobiDB-lite"/>
    </source>
</evidence>
<reference evidence="11 12" key="2">
    <citation type="journal article" date="2006" name="Environ. Microbiol.">
        <title>Sequence analysis of three plasmids harboured in Rhodococcus erythropolis strain PR4.</title>
        <authorList>
            <person name="Sekine M."/>
            <person name="Tanikawa S."/>
            <person name="Omata S."/>
            <person name="Saito M."/>
            <person name="Fujisawa T."/>
            <person name="Tsukatani N."/>
            <person name="Tajima T."/>
            <person name="Sekigawa T."/>
            <person name="Kosugi H."/>
            <person name="Matsuo Y."/>
            <person name="Nishiko R."/>
            <person name="Imamura K."/>
            <person name="Ito M."/>
            <person name="Narita H."/>
            <person name="Tago S."/>
            <person name="Fujita N."/>
            <person name="Harayama S."/>
        </authorList>
    </citation>
    <scope>NUCLEOTIDE SEQUENCE [LARGE SCALE GENOMIC DNA]</scope>
    <source>
        <strain evidence="12">PR4 / NBRC 100887</strain>
    </source>
</reference>
<evidence type="ECO:0000256" key="3">
    <source>
        <dbReference type="ARBA" id="ARBA00022475"/>
    </source>
</evidence>
<dbReference type="GO" id="GO:0005886">
    <property type="term" value="C:plasma membrane"/>
    <property type="evidence" value="ECO:0007669"/>
    <property type="project" value="UniProtKB-SubCell"/>
</dbReference>
<evidence type="ECO:0000259" key="10">
    <source>
        <dbReference type="Pfam" id="PF00361"/>
    </source>
</evidence>
<dbReference type="InterPro" id="IPR003918">
    <property type="entry name" value="NADH_UbQ_OxRdtase"/>
</dbReference>
<protein>
    <submittedName>
        <fullName evidence="11">Putative Na(+)/H(+) antiporter subunit D</fullName>
    </submittedName>
</protein>
<evidence type="ECO:0000256" key="6">
    <source>
        <dbReference type="ARBA" id="ARBA00023136"/>
    </source>
</evidence>
<dbReference type="PANTHER" id="PTHR42703">
    <property type="entry name" value="NADH DEHYDROGENASE"/>
    <property type="match status" value="1"/>
</dbReference>
<keyword evidence="3" id="KW-1003">Cell membrane</keyword>
<feature type="transmembrane region" description="Helical" evidence="9">
    <location>
        <begin position="143"/>
        <end position="161"/>
    </location>
</feature>
<evidence type="ECO:0000313" key="12">
    <source>
        <dbReference type="Proteomes" id="UP000002204"/>
    </source>
</evidence>
<dbReference type="GO" id="GO:0042773">
    <property type="term" value="P:ATP synthesis coupled electron transport"/>
    <property type="evidence" value="ECO:0007669"/>
    <property type="project" value="InterPro"/>
</dbReference>
<feature type="transmembrane region" description="Helical" evidence="9">
    <location>
        <begin position="307"/>
        <end position="328"/>
    </location>
</feature>
<feature type="transmembrane region" description="Helical" evidence="9">
    <location>
        <begin position="173"/>
        <end position="195"/>
    </location>
</feature>
<feature type="transmembrane region" description="Helical" evidence="9">
    <location>
        <begin position="482"/>
        <end position="506"/>
    </location>
</feature>
<feature type="transmembrane region" description="Helical" evidence="9">
    <location>
        <begin position="38"/>
        <end position="58"/>
    </location>
</feature>
<dbReference type="Proteomes" id="UP000002204">
    <property type="component" value="Chromosome"/>
</dbReference>
<dbReference type="NCBIfam" id="NF009308">
    <property type="entry name" value="PRK12665.1"/>
    <property type="match status" value="1"/>
</dbReference>
<evidence type="ECO:0000256" key="7">
    <source>
        <dbReference type="RuleBase" id="RU000320"/>
    </source>
</evidence>
<reference evidence="12" key="1">
    <citation type="submission" date="2005-03" db="EMBL/GenBank/DDBJ databases">
        <title>Comparison of the complete genome sequences of Rhodococcus erythropolis PR4 and Rhodococcus opacus B4.</title>
        <authorList>
            <person name="Takarada H."/>
            <person name="Sekine M."/>
            <person name="Hosoyama A."/>
            <person name="Yamada R."/>
            <person name="Fujisawa T."/>
            <person name="Omata S."/>
            <person name="Shimizu A."/>
            <person name="Tsukatani N."/>
            <person name="Tanikawa S."/>
            <person name="Fujita N."/>
            <person name="Harayama S."/>
        </authorList>
    </citation>
    <scope>NUCLEOTIDE SEQUENCE [LARGE SCALE GENOMIC DNA]</scope>
    <source>
        <strain evidence="12">PR4 / NBRC 100887</strain>
    </source>
</reference>
<evidence type="ECO:0000256" key="4">
    <source>
        <dbReference type="ARBA" id="ARBA00022692"/>
    </source>
</evidence>
<dbReference type="eggNOG" id="COG0651">
    <property type="taxonomic scope" value="Bacteria"/>
</dbReference>
<feature type="transmembrane region" description="Helical" evidence="9">
    <location>
        <begin position="84"/>
        <end position="105"/>
    </location>
</feature>
<dbReference type="PANTHER" id="PTHR42703:SF1">
    <property type="entry name" value="NA(+)_H(+) ANTIPORTER SUBUNIT D1"/>
    <property type="match status" value="1"/>
</dbReference>
<feature type="transmembrane region" description="Helical" evidence="9">
    <location>
        <begin position="334"/>
        <end position="355"/>
    </location>
</feature>
<proteinExistence type="inferred from homology"/>
<feature type="transmembrane region" description="Helical" evidence="9">
    <location>
        <begin position="215"/>
        <end position="239"/>
    </location>
</feature>
<feature type="region of interest" description="Disordered" evidence="8">
    <location>
        <begin position="534"/>
        <end position="576"/>
    </location>
</feature>
<feature type="compositionally biased region" description="Low complexity" evidence="8">
    <location>
        <begin position="535"/>
        <end position="554"/>
    </location>
</feature>
<name>C0ZUG4_RHOE4</name>
<dbReference type="InterPro" id="IPR001750">
    <property type="entry name" value="ND/Mrp_TM"/>
</dbReference>
<keyword evidence="4 7" id="KW-0812">Transmembrane</keyword>
<feature type="transmembrane region" description="Helical" evidence="9">
    <location>
        <begin position="413"/>
        <end position="434"/>
    </location>
</feature>
<feature type="transmembrane region" description="Helical" evidence="9">
    <location>
        <begin position="282"/>
        <end position="300"/>
    </location>
</feature>
<comment type="similarity">
    <text evidence="2">Belongs to the CPA3 antiporters (TC 2.A.63) subunit D family.</text>
</comment>
<feature type="domain" description="NADH:quinone oxidoreductase/Mrp antiporter transmembrane" evidence="10">
    <location>
        <begin position="137"/>
        <end position="425"/>
    </location>
</feature>
<evidence type="ECO:0000256" key="2">
    <source>
        <dbReference type="ARBA" id="ARBA00005346"/>
    </source>
</evidence>
<dbReference type="PRINTS" id="PR01437">
    <property type="entry name" value="NUOXDRDTASE4"/>
</dbReference>
<dbReference type="RefSeq" id="WP_020906695.1">
    <property type="nucleotide sequence ID" value="NC_012490.1"/>
</dbReference>
<comment type="subcellular location">
    <subcellularLocation>
        <location evidence="1">Cell membrane</location>
        <topology evidence="1">Multi-pass membrane protein</topology>
    </subcellularLocation>
    <subcellularLocation>
        <location evidence="7">Membrane</location>
        <topology evidence="7">Multi-pass membrane protein</topology>
    </subcellularLocation>
</comment>
<organism evidence="11 12">
    <name type="scientific">Rhodococcus erythropolis (strain PR4 / NBRC 100887)</name>
    <dbReference type="NCBI Taxonomy" id="234621"/>
    <lineage>
        <taxon>Bacteria</taxon>
        <taxon>Bacillati</taxon>
        <taxon>Actinomycetota</taxon>
        <taxon>Actinomycetes</taxon>
        <taxon>Mycobacteriales</taxon>
        <taxon>Nocardiaceae</taxon>
        <taxon>Rhodococcus</taxon>
        <taxon>Rhodococcus erythropolis group</taxon>
    </lineage>
</organism>
<dbReference type="PATRIC" id="fig|234621.6.peg.1981"/>
<evidence type="ECO:0000256" key="9">
    <source>
        <dbReference type="SAM" id="Phobius"/>
    </source>
</evidence>
<accession>C0ZUG4</accession>
<feature type="compositionally biased region" description="Polar residues" evidence="8">
    <location>
        <begin position="557"/>
        <end position="569"/>
    </location>
</feature>
<dbReference type="GO" id="GO:0008137">
    <property type="term" value="F:NADH dehydrogenase (ubiquinone) activity"/>
    <property type="evidence" value="ECO:0007669"/>
    <property type="project" value="InterPro"/>
</dbReference>
<dbReference type="Pfam" id="PF00361">
    <property type="entry name" value="Proton_antipo_M"/>
    <property type="match status" value="1"/>
</dbReference>
<dbReference type="AlphaFoldDB" id="C0ZUG4"/>
<keyword evidence="6 9" id="KW-0472">Membrane</keyword>
<dbReference type="KEGG" id="rer:RER_15010"/>
<evidence type="ECO:0000313" key="11">
    <source>
        <dbReference type="EMBL" id="BAH32209.1"/>
    </source>
</evidence>
<dbReference type="HOGENOM" id="CLU_007100_9_2_11"/>
<feature type="transmembrane region" description="Helical" evidence="9">
    <location>
        <begin position="117"/>
        <end position="137"/>
    </location>
</feature>
<feature type="transmembrane region" description="Helical" evidence="9">
    <location>
        <begin position="6"/>
        <end position="29"/>
    </location>
</feature>